<organism evidence="3 4">
    <name type="scientific">Echinicola arenosa</name>
    <dbReference type="NCBI Taxonomy" id="2774144"/>
    <lineage>
        <taxon>Bacteria</taxon>
        <taxon>Pseudomonadati</taxon>
        <taxon>Bacteroidota</taxon>
        <taxon>Cytophagia</taxon>
        <taxon>Cytophagales</taxon>
        <taxon>Cyclobacteriaceae</taxon>
        <taxon>Echinicola</taxon>
    </lineage>
</organism>
<evidence type="ECO:0000259" key="2">
    <source>
        <dbReference type="Pfam" id="PF03372"/>
    </source>
</evidence>
<dbReference type="Pfam" id="PF03372">
    <property type="entry name" value="Exo_endo_phos"/>
    <property type="match status" value="1"/>
</dbReference>
<keyword evidence="4" id="KW-1185">Reference proteome</keyword>
<dbReference type="Proteomes" id="UP000647133">
    <property type="component" value="Unassembled WGS sequence"/>
</dbReference>
<sequence length="267" mass="29519">MKTVKTLLTLIITLTLTLISKAQNTEFTILTYNIYHGEQAYQKGKPNLDDIAKLIKDIDPDFVALQEVDSMTQRTAEVYDGKAVDLVNKLASKTGMHGFFAKAIDYSGGGYGEGLLSKNPAELSKIDLPIPQGGEGRAMAIASYKLKNEQTITFGATHLCHQFDSNRIAQTEAIVEHLEKKIGPSIVAGDLNFKPETTPYKILEKGYIDAAASYGNPLPTIPYENPRSRIDYVWLSKNSNWEITEVKVIPVGFSDHMPVLVKVVLKD</sequence>
<dbReference type="RefSeq" id="WP_192011177.1">
    <property type="nucleotide sequence ID" value="NZ_JACYTQ010000006.1"/>
</dbReference>
<keyword evidence="3" id="KW-0255">Endonuclease</keyword>
<keyword evidence="3" id="KW-0378">Hydrolase</keyword>
<feature type="domain" description="Endonuclease/exonuclease/phosphatase" evidence="2">
    <location>
        <begin position="30"/>
        <end position="256"/>
    </location>
</feature>
<evidence type="ECO:0000256" key="1">
    <source>
        <dbReference type="SAM" id="SignalP"/>
    </source>
</evidence>
<name>A0ABR9ANC7_9BACT</name>
<dbReference type="EMBL" id="JACYTQ010000006">
    <property type="protein sequence ID" value="MBD8490302.1"/>
    <property type="molecule type" value="Genomic_DNA"/>
</dbReference>
<dbReference type="SUPFAM" id="SSF56219">
    <property type="entry name" value="DNase I-like"/>
    <property type="match status" value="1"/>
</dbReference>
<dbReference type="InterPro" id="IPR051916">
    <property type="entry name" value="GPI-anchor_lipid_remodeler"/>
</dbReference>
<evidence type="ECO:0000313" key="4">
    <source>
        <dbReference type="Proteomes" id="UP000647133"/>
    </source>
</evidence>
<feature type="signal peptide" evidence="1">
    <location>
        <begin position="1"/>
        <end position="22"/>
    </location>
</feature>
<accession>A0ABR9ANC7</accession>
<evidence type="ECO:0000313" key="3">
    <source>
        <dbReference type="EMBL" id="MBD8490302.1"/>
    </source>
</evidence>
<dbReference type="Gene3D" id="3.60.10.10">
    <property type="entry name" value="Endonuclease/exonuclease/phosphatase"/>
    <property type="match status" value="1"/>
</dbReference>
<protein>
    <submittedName>
        <fullName evidence="3">Endonuclease/exonuclease/phosphatase family protein</fullName>
    </submittedName>
</protein>
<feature type="chain" id="PRO_5046344610" evidence="1">
    <location>
        <begin position="23"/>
        <end position="267"/>
    </location>
</feature>
<comment type="caution">
    <text evidence="3">The sequence shown here is derived from an EMBL/GenBank/DDBJ whole genome shotgun (WGS) entry which is preliminary data.</text>
</comment>
<dbReference type="InterPro" id="IPR005135">
    <property type="entry name" value="Endo/exonuclease/phosphatase"/>
</dbReference>
<gene>
    <name evidence="3" type="ORF">IFO69_16235</name>
</gene>
<dbReference type="PANTHER" id="PTHR14859">
    <property type="entry name" value="CALCOFLUOR WHITE HYPERSENSITIVE PROTEIN PRECURSOR"/>
    <property type="match status" value="1"/>
</dbReference>
<keyword evidence="3" id="KW-0540">Nuclease</keyword>
<dbReference type="PANTHER" id="PTHR14859:SF15">
    <property type="entry name" value="ENDONUCLEASE_EXONUCLEASE_PHOSPHATASE DOMAIN-CONTAINING PROTEIN"/>
    <property type="match status" value="1"/>
</dbReference>
<reference evidence="3 4" key="1">
    <citation type="submission" date="2020-09" db="EMBL/GenBank/DDBJ databases">
        <title>Echinicola sp. CAU 1574 isolated from sand of Sido Beach.</title>
        <authorList>
            <person name="Kim W."/>
        </authorList>
    </citation>
    <scope>NUCLEOTIDE SEQUENCE [LARGE SCALE GENOMIC DNA]</scope>
    <source>
        <strain evidence="3 4">CAU 1574</strain>
    </source>
</reference>
<dbReference type="GO" id="GO:0004519">
    <property type="term" value="F:endonuclease activity"/>
    <property type="evidence" value="ECO:0007669"/>
    <property type="project" value="UniProtKB-KW"/>
</dbReference>
<dbReference type="InterPro" id="IPR036691">
    <property type="entry name" value="Endo/exonu/phosph_ase_sf"/>
</dbReference>
<keyword evidence="1" id="KW-0732">Signal</keyword>
<proteinExistence type="predicted"/>